<dbReference type="PANTHER" id="PTHR23523">
    <property type="match status" value="1"/>
</dbReference>
<feature type="transmembrane region" description="Helical" evidence="4">
    <location>
        <begin position="243"/>
        <end position="263"/>
    </location>
</feature>
<proteinExistence type="predicted"/>
<keyword evidence="7" id="KW-1185">Reference proteome</keyword>
<dbReference type="Proteomes" id="UP000035762">
    <property type="component" value="Unassembled WGS sequence"/>
</dbReference>
<feature type="transmembrane region" description="Helical" evidence="4">
    <location>
        <begin position="270"/>
        <end position="290"/>
    </location>
</feature>
<dbReference type="InterPro" id="IPR020846">
    <property type="entry name" value="MFS_dom"/>
</dbReference>
<dbReference type="SUPFAM" id="SSF103473">
    <property type="entry name" value="MFS general substrate transporter"/>
    <property type="match status" value="1"/>
</dbReference>
<dbReference type="InterPro" id="IPR036259">
    <property type="entry name" value="MFS_trans_sf"/>
</dbReference>
<dbReference type="PANTHER" id="PTHR23523:SF2">
    <property type="entry name" value="2-NITROIMIDAZOLE TRANSPORTER"/>
    <property type="match status" value="1"/>
</dbReference>
<dbReference type="Pfam" id="PF07690">
    <property type="entry name" value="MFS_1"/>
    <property type="match status" value="1"/>
</dbReference>
<reference evidence="6 7" key="1">
    <citation type="journal article" date="2014" name="Genome Announc.">
        <title>Genome Sequence of Afipia felis Strain 76713, Isolated in Hospital Water Using an Amoeba Co-Culture Procedure.</title>
        <authorList>
            <person name="Benamar S."/>
            <person name="La Scola B."/>
            <person name="Croce O."/>
        </authorList>
    </citation>
    <scope>NUCLEOTIDE SEQUENCE [LARGE SCALE GENOMIC DNA]</scope>
    <source>
        <strain evidence="6 7">76713</strain>
    </source>
</reference>
<accession>A0A090MTI1</accession>
<feature type="transmembrane region" description="Helical" evidence="4">
    <location>
        <begin position="206"/>
        <end position="231"/>
    </location>
</feature>
<dbReference type="STRING" id="1035.BN961_02935"/>
<evidence type="ECO:0000256" key="1">
    <source>
        <dbReference type="ARBA" id="ARBA00022692"/>
    </source>
</evidence>
<dbReference type="GO" id="GO:0022857">
    <property type="term" value="F:transmembrane transporter activity"/>
    <property type="evidence" value="ECO:0007669"/>
    <property type="project" value="InterPro"/>
</dbReference>
<feature type="transmembrane region" description="Helical" evidence="4">
    <location>
        <begin position="44"/>
        <end position="66"/>
    </location>
</feature>
<comment type="caution">
    <text evidence="6">The sequence shown here is derived from an EMBL/GenBank/DDBJ whole genome shotgun (WGS) entry which is preliminary data.</text>
</comment>
<dbReference type="InterPro" id="IPR052524">
    <property type="entry name" value="MFS_Cyanate_Porter"/>
</dbReference>
<evidence type="ECO:0000256" key="2">
    <source>
        <dbReference type="ARBA" id="ARBA00022989"/>
    </source>
</evidence>
<dbReference type="EMBL" id="CCAZ020000002">
    <property type="protein sequence ID" value="CEG09507.1"/>
    <property type="molecule type" value="Genomic_DNA"/>
</dbReference>
<dbReference type="AlphaFoldDB" id="A0A090MTI1"/>
<evidence type="ECO:0000313" key="6">
    <source>
        <dbReference type="EMBL" id="CEG09507.1"/>
    </source>
</evidence>
<keyword evidence="1 4" id="KW-0812">Transmembrane</keyword>
<evidence type="ECO:0000313" key="7">
    <source>
        <dbReference type="Proteomes" id="UP000035762"/>
    </source>
</evidence>
<evidence type="ECO:0000259" key="5">
    <source>
        <dbReference type="PROSITE" id="PS50850"/>
    </source>
</evidence>
<dbReference type="PROSITE" id="PS50850">
    <property type="entry name" value="MFS"/>
    <property type="match status" value="1"/>
</dbReference>
<evidence type="ECO:0000256" key="3">
    <source>
        <dbReference type="ARBA" id="ARBA00023136"/>
    </source>
</evidence>
<feature type="transmembrane region" description="Helical" evidence="4">
    <location>
        <begin position="296"/>
        <end position="316"/>
    </location>
</feature>
<feature type="transmembrane region" description="Helical" evidence="4">
    <location>
        <begin position="132"/>
        <end position="154"/>
    </location>
</feature>
<feature type="transmembrane region" description="Helical" evidence="4">
    <location>
        <begin position="98"/>
        <end position="120"/>
    </location>
</feature>
<feature type="transmembrane region" description="Helical" evidence="4">
    <location>
        <begin position="359"/>
        <end position="380"/>
    </location>
</feature>
<feature type="domain" description="Major facilitator superfamily (MFS) profile" evidence="5">
    <location>
        <begin position="1"/>
        <end position="385"/>
    </location>
</feature>
<gene>
    <name evidence="6" type="primary">yycB</name>
    <name evidence="6" type="ORF">BN961_02935</name>
</gene>
<organism evidence="6 7">
    <name type="scientific">Afipia felis</name>
    <name type="common">Cat scratch disease bacillus</name>
    <dbReference type="NCBI Taxonomy" id="1035"/>
    <lineage>
        <taxon>Bacteria</taxon>
        <taxon>Pseudomonadati</taxon>
        <taxon>Pseudomonadota</taxon>
        <taxon>Alphaproteobacteria</taxon>
        <taxon>Hyphomicrobiales</taxon>
        <taxon>Nitrobacteraceae</taxon>
        <taxon>Afipia</taxon>
    </lineage>
</organism>
<feature type="transmembrane region" description="Helical" evidence="4">
    <location>
        <begin position="328"/>
        <end position="353"/>
    </location>
</feature>
<protein>
    <submittedName>
        <fullName evidence="6">Transporter YycB</fullName>
    </submittedName>
</protein>
<keyword evidence="2 4" id="KW-1133">Transmembrane helix</keyword>
<keyword evidence="3 4" id="KW-0472">Membrane</keyword>
<dbReference type="Gene3D" id="1.20.1250.20">
    <property type="entry name" value="MFS general substrate transporter like domains"/>
    <property type="match status" value="2"/>
</dbReference>
<sequence length="391" mass="41563">MINRNYMSGLLLWICGAGLRLSVLAVPPVISLIQSDLQLSGTEIGILTGIPVILFAIAAAPGSLLIEHVGVRWTLAGGLAITALGSGMRALAPEAYSLYAATVLMSGGIAIMQPAMGAAVRQWMPERAAFGTALYINGLIVGEVVPVALMLPVLLPYFNQSWRLGLLTWSAPLLVIAIMVFAFGPRTENHAVSKPGRLWPDLASKLNWKIGMILASVASTYFCTNAFLPAYLTSMGRSADVSAALTALNVGQFPISLLMVALADRFQSKRWPFIFFGIMMLASIFGVVFSTGWWTIISAGVTGMACSALLTLSMALPPLLARNPDDVARILAAALAISYTYAMFVSLVSGMAWDIGGMAVFAFVPVAIAATPSLFTIWMISLKPASNNDRL</sequence>
<dbReference type="InterPro" id="IPR011701">
    <property type="entry name" value="MFS"/>
</dbReference>
<name>A0A090MTI1_AFIFE</name>
<evidence type="ECO:0000256" key="4">
    <source>
        <dbReference type="SAM" id="Phobius"/>
    </source>
</evidence>
<feature type="transmembrane region" description="Helical" evidence="4">
    <location>
        <begin position="166"/>
        <end position="185"/>
    </location>
</feature>